<feature type="compositionally biased region" description="Low complexity" evidence="1">
    <location>
        <begin position="72"/>
        <end position="109"/>
    </location>
</feature>
<evidence type="ECO:0000313" key="3">
    <source>
        <dbReference type="Proteomes" id="UP001451303"/>
    </source>
</evidence>
<organism evidence="2 3">
    <name type="scientific">Neurospora intermedia</name>
    <dbReference type="NCBI Taxonomy" id="5142"/>
    <lineage>
        <taxon>Eukaryota</taxon>
        <taxon>Fungi</taxon>
        <taxon>Dikarya</taxon>
        <taxon>Ascomycota</taxon>
        <taxon>Pezizomycotina</taxon>
        <taxon>Sordariomycetes</taxon>
        <taxon>Sordariomycetidae</taxon>
        <taxon>Sordariales</taxon>
        <taxon>Sordariaceae</taxon>
        <taxon>Neurospora</taxon>
    </lineage>
</organism>
<sequence length="284" mass="30901">MLPTATKKGYLVVFSRPTHPAFSTSHDSFNKWYNEVHIPDILRFGRSDGFTCAFRYARAGFDPSDPSTASSSSFSSSAATASPSATTAPSSAVTASSSAATATGTTATAKANEASEVTYPKNEKWLYLAMCPVPDVTKASRPDSGLYKAPLVHELLPEGKSAMEVAKWELGFWEVVGEMEREGENDSPKDTDVILVPVDSSDIPGYDVPGAHPSALLDYSRKGWEGPDPVRSRLLKYTAPAYNCCDGTGIKQYLAVHEVEPSTEQRLKPEFKTVKYKFYKKFGV</sequence>
<accession>A0ABR3D4G7</accession>
<evidence type="ECO:0000313" key="2">
    <source>
        <dbReference type="EMBL" id="KAL0467581.1"/>
    </source>
</evidence>
<evidence type="ECO:0000256" key="1">
    <source>
        <dbReference type="SAM" id="MobiDB-lite"/>
    </source>
</evidence>
<reference evidence="2 3" key="1">
    <citation type="submission" date="2023-09" db="EMBL/GenBank/DDBJ databases">
        <title>Multi-omics analysis of a traditional fermented food reveals byproduct-associated fungal strains for waste-to-food upcycling.</title>
        <authorList>
            <consortium name="Lawrence Berkeley National Laboratory"/>
            <person name="Rekdal V.M."/>
            <person name="Villalobos-Escobedo J.M."/>
            <person name="Rodriguez-Valeron N."/>
            <person name="Garcia M.O."/>
            <person name="Vasquez D.P."/>
            <person name="Damayanti I."/>
            <person name="Sorensen P.M."/>
            <person name="Baidoo E.E."/>
            <person name="De Carvalho A.C."/>
            <person name="Riley R."/>
            <person name="Lipzen A."/>
            <person name="He G."/>
            <person name="Yan M."/>
            <person name="Haridas S."/>
            <person name="Daum C."/>
            <person name="Yoshinaga Y."/>
            <person name="Ng V."/>
            <person name="Grigoriev I.V."/>
            <person name="Munk R."/>
            <person name="Nuraida L."/>
            <person name="Wijaya C.H."/>
            <person name="Morales P.-C."/>
            <person name="Keasling J.D."/>
        </authorList>
    </citation>
    <scope>NUCLEOTIDE SEQUENCE [LARGE SCALE GENOMIC DNA]</scope>
    <source>
        <strain evidence="2 3">FGSC 2613</strain>
    </source>
</reference>
<proteinExistence type="predicted"/>
<feature type="region of interest" description="Disordered" evidence="1">
    <location>
        <begin position="72"/>
        <end position="110"/>
    </location>
</feature>
<name>A0ABR3D4G7_NEUIN</name>
<dbReference type="EMBL" id="JAVLET010000009">
    <property type="protein sequence ID" value="KAL0467581.1"/>
    <property type="molecule type" value="Genomic_DNA"/>
</dbReference>
<dbReference type="Proteomes" id="UP001451303">
    <property type="component" value="Unassembled WGS sequence"/>
</dbReference>
<gene>
    <name evidence="2" type="ORF">QR685DRAFT_532831</name>
</gene>
<protein>
    <submittedName>
        <fullName evidence="2">Uncharacterized protein</fullName>
    </submittedName>
</protein>
<keyword evidence="3" id="KW-1185">Reference proteome</keyword>
<comment type="caution">
    <text evidence="2">The sequence shown here is derived from an EMBL/GenBank/DDBJ whole genome shotgun (WGS) entry which is preliminary data.</text>
</comment>